<dbReference type="EMBL" id="MCFI01000025">
    <property type="protein sequence ID" value="ORY75732.1"/>
    <property type="molecule type" value="Genomic_DNA"/>
</dbReference>
<dbReference type="InterPro" id="IPR032563">
    <property type="entry name" value="DAMP1_SANT-like"/>
</dbReference>
<dbReference type="RefSeq" id="XP_040722380.1">
    <property type="nucleotide sequence ID" value="XM_040866259.1"/>
</dbReference>
<dbReference type="FunFam" id="1.10.10.60:FF:000087">
    <property type="entry name" value="DNA methyltransferase 1-associated protein 1"/>
    <property type="match status" value="1"/>
</dbReference>
<dbReference type="GO" id="GO:0003714">
    <property type="term" value="F:transcription corepressor activity"/>
    <property type="evidence" value="ECO:0007669"/>
    <property type="project" value="TreeGrafter"/>
</dbReference>
<name>A0A1Y2EVV1_PROLT</name>
<comment type="similarity">
    <text evidence="2">Belongs to the SWC4 family.</text>
</comment>
<keyword evidence="9" id="KW-0175">Coiled coil</keyword>
<dbReference type="OrthoDB" id="19740at2759"/>
<feature type="region of interest" description="Disordered" evidence="10">
    <location>
        <begin position="1"/>
        <end position="37"/>
    </location>
</feature>
<evidence type="ECO:0000256" key="8">
    <source>
        <dbReference type="ARBA" id="ARBA00025264"/>
    </source>
</evidence>
<dbReference type="PANTHER" id="PTHR12855">
    <property type="entry name" value="DNA METHYLTRANSFERASE 1-ASSOCIATED PROTEIN 1 FAMILY MEMBER"/>
    <property type="match status" value="1"/>
</dbReference>
<dbReference type="GeneID" id="63782858"/>
<dbReference type="Proteomes" id="UP000193685">
    <property type="component" value="Unassembled WGS sequence"/>
</dbReference>
<feature type="compositionally biased region" description="Low complexity" evidence="10">
    <location>
        <begin position="17"/>
        <end position="33"/>
    </location>
</feature>
<dbReference type="GO" id="GO:0000122">
    <property type="term" value="P:negative regulation of transcription by RNA polymerase II"/>
    <property type="evidence" value="ECO:0007669"/>
    <property type="project" value="TreeGrafter"/>
</dbReference>
<proteinExistence type="inferred from homology"/>
<dbReference type="InterPro" id="IPR027109">
    <property type="entry name" value="Swc4/Dmap1"/>
</dbReference>
<feature type="region of interest" description="Disordered" evidence="10">
    <location>
        <begin position="278"/>
        <end position="311"/>
    </location>
</feature>
<dbReference type="GO" id="GO:0006281">
    <property type="term" value="P:DNA repair"/>
    <property type="evidence" value="ECO:0007669"/>
    <property type="project" value="InterPro"/>
</dbReference>
<comment type="caution">
    <text evidence="12">The sequence shown here is derived from an EMBL/GenBank/DDBJ whole genome shotgun (WGS) entry which is preliminary data.</text>
</comment>
<gene>
    <name evidence="12" type="ORF">BCR37DRAFT_170069</name>
</gene>
<dbReference type="Pfam" id="PF16282">
    <property type="entry name" value="SANT_DAMP1_like"/>
    <property type="match status" value="1"/>
</dbReference>
<dbReference type="STRING" id="56484.A0A1Y2EVV1"/>
<evidence type="ECO:0000313" key="13">
    <source>
        <dbReference type="Proteomes" id="UP000193685"/>
    </source>
</evidence>
<dbReference type="InterPro" id="IPR009057">
    <property type="entry name" value="Homeodomain-like_sf"/>
</dbReference>
<sequence length="382" mass="43576">MASDVRDVLGIPSSSLAAGPPQKKQKPNGPAKGVSRELYNLLGDNLPPTVAQHSGQPFKEKPRFKQKAVSWVRAPFKNGARQDDLVLRHWIRGPVTDLETPAEHYHFEVFNKHPDVAQYSSEEYATFLERPDWTREETDVLMDLCKQWDCRFVVVHDRWPSDFKQRSQEQLKDRYYSICTALYASRGQSTDGLHYDLAREEARKKYLEELFKRTPDEVEEENKLIIESRRLEAAEKQLALQKQELLRTLETPQSTGSIAQHMSSQGLAALAQGMLTADKQKTKKKQLEPASASAKQRYRKLSPREQREHGVTWHEKLSSGAFLRSQKTVALKQTVATKVLTVMQELVRRFDLLQSKIATLLEAKRVVDKAEQVSDSPAAVIS</sequence>
<dbReference type="PANTHER" id="PTHR12855:SF10">
    <property type="entry name" value="DNA METHYLTRANSFERASE 1-ASSOCIATED PROTEIN 1"/>
    <property type="match status" value="1"/>
</dbReference>
<reference evidence="12 13" key="1">
    <citation type="submission" date="2016-07" db="EMBL/GenBank/DDBJ databases">
        <title>Pervasive Adenine N6-methylation of Active Genes in Fungi.</title>
        <authorList>
            <consortium name="DOE Joint Genome Institute"/>
            <person name="Mondo S.J."/>
            <person name="Dannebaum R.O."/>
            <person name="Kuo R.C."/>
            <person name="Labutti K."/>
            <person name="Haridas S."/>
            <person name="Kuo A."/>
            <person name="Salamov A."/>
            <person name="Ahrendt S.R."/>
            <person name="Lipzen A."/>
            <person name="Sullivan W."/>
            <person name="Andreopoulos W.B."/>
            <person name="Clum A."/>
            <person name="Lindquist E."/>
            <person name="Daum C."/>
            <person name="Ramamoorthy G.K."/>
            <person name="Gryganskyi A."/>
            <person name="Culley D."/>
            <person name="Magnuson J.K."/>
            <person name="James T.Y."/>
            <person name="O'Malley M.A."/>
            <person name="Stajich J.E."/>
            <person name="Spatafora J.W."/>
            <person name="Visel A."/>
            <person name="Grigoriev I.V."/>
        </authorList>
    </citation>
    <scope>NUCLEOTIDE SEQUENCE [LARGE SCALE GENOMIC DNA]</scope>
    <source>
        <strain evidence="12 13">12-1054</strain>
    </source>
</reference>
<comment type="function">
    <text evidence="8">Component of the SWR1 complex which mediates the ATP-dependent exchange of histone H2A for the H2A variant HZT1 leading to transcriptional regulation of selected genes by chromatin remodeling. Component of the NuA4 histone acetyltransferase complex which is involved in transcriptional activation of selected genes principally by acetylation of nucleosomal histone H4 and H2A. The NuA4 complex is also involved in DNA repair.</text>
</comment>
<dbReference type="Gene3D" id="1.10.10.60">
    <property type="entry name" value="Homeodomain-like"/>
    <property type="match status" value="1"/>
</dbReference>
<evidence type="ECO:0000256" key="4">
    <source>
        <dbReference type="ARBA" id="ARBA00022853"/>
    </source>
</evidence>
<evidence type="ECO:0000256" key="9">
    <source>
        <dbReference type="SAM" id="Coils"/>
    </source>
</evidence>
<feature type="coiled-coil region" evidence="9">
    <location>
        <begin position="224"/>
        <end position="251"/>
    </location>
</feature>
<evidence type="ECO:0000313" key="12">
    <source>
        <dbReference type="EMBL" id="ORY75732.1"/>
    </source>
</evidence>
<keyword evidence="5" id="KW-0805">Transcription regulation</keyword>
<keyword evidence="13" id="KW-1185">Reference proteome</keyword>
<keyword evidence="7" id="KW-0539">Nucleus</keyword>
<dbReference type="SMART" id="SM00717">
    <property type="entry name" value="SANT"/>
    <property type="match status" value="1"/>
</dbReference>
<protein>
    <recommendedName>
        <fullName evidence="3">SWR1-complex protein 4</fullName>
    </recommendedName>
</protein>
<feature type="compositionally biased region" description="Basic and acidic residues" evidence="10">
    <location>
        <begin position="302"/>
        <end position="311"/>
    </location>
</feature>
<feature type="domain" description="Myb-like" evidence="11">
    <location>
        <begin position="129"/>
        <end position="181"/>
    </location>
</feature>
<evidence type="ECO:0000256" key="2">
    <source>
        <dbReference type="ARBA" id="ARBA00006918"/>
    </source>
</evidence>
<organism evidence="12 13">
    <name type="scientific">Protomyces lactucae-debilis</name>
    <dbReference type="NCBI Taxonomy" id="2754530"/>
    <lineage>
        <taxon>Eukaryota</taxon>
        <taxon>Fungi</taxon>
        <taxon>Dikarya</taxon>
        <taxon>Ascomycota</taxon>
        <taxon>Taphrinomycotina</taxon>
        <taxon>Taphrinomycetes</taxon>
        <taxon>Taphrinales</taxon>
        <taxon>Protomycetaceae</taxon>
        <taxon>Protomyces</taxon>
    </lineage>
</organism>
<accession>A0A1Y2EVV1</accession>
<comment type="subcellular location">
    <subcellularLocation>
        <location evidence="1">Nucleus</location>
    </subcellularLocation>
</comment>
<dbReference type="AlphaFoldDB" id="A0A1Y2EVV1"/>
<evidence type="ECO:0000256" key="7">
    <source>
        <dbReference type="ARBA" id="ARBA00023242"/>
    </source>
</evidence>
<evidence type="ECO:0000259" key="11">
    <source>
        <dbReference type="SMART" id="SM00717"/>
    </source>
</evidence>
<evidence type="ECO:0000256" key="1">
    <source>
        <dbReference type="ARBA" id="ARBA00004123"/>
    </source>
</evidence>
<dbReference type="GO" id="GO:0006338">
    <property type="term" value="P:chromatin remodeling"/>
    <property type="evidence" value="ECO:0007669"/>
    <property type="project" value="InterPro"/>
</dbReference>
<dbReference type="SUPFAM" id="SSF46689">
    <property type="entry name" value="Homeodomain-like"/>
    <property type="match status" value="1"/>
</dbReference>
<evidence type="ECO:0000256" key="6">
    <source>
        <dbReference type="ARBA" id="ARBA00023163"/>
    </source>
</evidence>
<keyword evidence="4" id="KW-0156">Chromatin regulator</keyword>
<dbReference type="OMA" id="ICARPAN"/>
<dbReference type="GO" id="GO:0035267">
    <property type="term" value="C:NuA4 histone acetyltransferase complex"/>
    <property type="evidence" value="ECO:0007669"/>
    <property type="project" value="InterPro"/>
</dbReference>
<evidence type="ECO:0000256" key="10">
    <source>
        <dbReference type="SAM" id="MobiDB-lite"/>
    </source>
</evidence>
<dbReference type="GO" id="GO:0000812">
    <property type="term" value="C:Swr1 complex"/>
    <property type="evidence" value="ECO:0007669"/>
    <property type="project" value="TreeGrafter"/>
</dbReference>
<evidence type="ECO:0000256" key="3">
    <source>
        <dbReference type="ARBA" id="ARBA00019132"/>
    </source>
</evidence>
<dbReference type="InterPro" id="IPR001005">
    <property type="entry name" value="SANT/Myb"/>
</dbReference>
<evidence type="ECO:0000256" key="5">
    <source>
        <dbReference type="ARBA" id="ARBA00023015"/>
    </source>
</evidence>
<keyword evidence="6" id="KW-0804">Transcription</keyword>